<organism evidence="1 2">
    <name type="scientific">Centaurea solstitialis</name>
    <name type="common">yellow star-thistle</name>
    <dbReference type="NCBI Taxonomy" id="347529"/>
    <lineage>
        <taxon>Eukaryota</taxon>
        <taxon>Viridiplantae</taxon>
        <taxon>Streptophyta</taxon>
        <taxon>Embryophyta</taxon>
        <taxon>Tracheophyta</taxon>
        <taxon>Spermatophyta</taxon>
        <taxon>Magnoliopsida</taxon>
        <taxon>eudicotyledons</taxon>
        <taxon>Gunneridae</taxon>
        <taxon>Pentapetalae</taxon>
        <taxon>asterids</taxon>
        <taxon>campanulids</taxon>
        <taxon>Asterales</taxon>
        <taxon>Asteraceae</taxon>
        <taxon>Carduoideae</taxon>
        <taxon>Cardueae</taxon>
        <taxon>Centaureinae</taxon>
        <taxon>Centaurea</taxon>
    </lineage>
</organism>
<protein>
    <submittedName>
        <fullName evidence="1">Uncharacterized protein</fullName>
    </submittedName>
</protein>
<name>A0AA38W2G1_9ASTR</name>
<dbReference type="AlphaFoldDB" id="A0AA38W2G1"/>
<reference evidence="1" key="1">
    <citation type="submission" date="2023-03" db="EMBL/GenBank/DDBJ databases">
        <title>Chromosome-scale reference genome and RAD-based genetic map of yellow starthistle (Centaurea solstitialis) reveal putative structural variation and QTLs associated with invader traits.</title>
        <authorList>
            <person name="Reatini B."/>
            <person name="Cang F.A."/>
            <person name="Jiang Q."/>
            <person name="Mckibben M.T.W."/>
            <person name="Barker M.S."/>
            <person name="Rieseberg L.H."/>
            <person name="Dlugosch K.M."/>
        </authorList>
    </citation>
    <scope>NUCLEOTIDE SEQUENCE</scope>
    <source>
        <strain evidence="1">CAN-66</strain>
        <tissue evidence="1">Leaf</tissue>
    </source>
</reference>
<keyword evidence="2" id="KW-1185">Reference proteome</keyword>
<proteinExistence type="predicted"/>
<comment type="caution">
    <text evidence="1">The sequence shown here is derived from an EMBL/GenBank/DDBJ whole genome shotgun (WGS) entry which is preliminary data.</text>
</comment>
<gene>
    <name evidence="1" type="ORF">OSB04_un000619</name>
</gene>
<evidence type="ECO:0000313" key="1">
    <source>
        <dbReference type="EMBL" id="KAJ9536210.1"/>
    </source>
</evidence>
<accession>A0AA38W2G1</accession>
<evidence type="ECO:0000313" key="2">
    <source>
        <dbReference type="Proteomes" id="UP001172457"/>
    </source>
</evidence>
<dbReference type="EMBL" id="JARYMX010000045">
    <property type="protein sequence ID" value="KAJ9536210.1"/>
    <property type="molecule type" value="Genomic_DNA"/>
</dbReference>
<sequence length="293" mass="34006">MGQSQSPRVLQIGEYPQWRVRMIQFLNNIDKHSCEHPRRRRVCSLVLFSKKKSYSKALVTELSDSDLKRVADKLALLSSSFHKLYGKKKFHSKPKFDNYKRDKSFWVKDCRAPKVRVFDYYLKAQLAKRKSEGKVLMAEEECCVPGLDPAKRESVWAFTGGSISSNPVLLLNNRDNLGKFDKKADEGYFLGYSQRRRLSGSTTKEPRWLWKPFYVTFDETVSKTSEHSSSELGIHSQASTTASDSITDPNSSELDLLFIWMLFWIFVQIMKISFFLEIQELISHPCPRTFKCE</sequence>
<dbReference type="Proteomes" id="UP001172457">
    <property type="component" value="Unassembled WGS sequence"/>
</dbReference>